<name>A0A839N4P5_9MICO</name>
<dbReference type="InterPro" id="IPR025159">
    <property type="entry name" value="AbiEi_N"/>
</dbReference>
<dbReference type="AlphaFoldDB" id="A0A839N4P5"/>
<sequence>MTTMSMLRPGRAEEAGLSRSGLYRAARDGRLERIARGIYLPADAPAADWDWIEAATRRPDATICLASALAHHELTDAIPAALDVAIPRGSRTPVSTGAIAWHQFDRATFDIGREAIPIPGTDQTIGIYSPERSIADAFRLRGEVGYELARESLKEWLRRGGKPARLMEIASQLPRAKSPTLQALEALA</sequence>
<evidence type="ECO:0000259" key="1">
    <source>
        <dbReference type="Pfam" id="PF13338"/>
    </source>
</evidence>
<gene>
    <name evidence="2" type="ORF">FHU39_000957</name>
</gene>
<accession>A0A839N4P5</accession>
<organism evidence="2 3">
    <name type="scientific">Flexivirga oryzae</name>
    <dbReference type="NCBI Taxonomy" id="1794944"/>
    <lineage>
        <taxon>Bacteria</taxon>
        <taxon>Bacillati</taxon>
        <taxon>Actinomycetota</taxon>
        <taxon>Actinomycetes</taxon>
        <taxon>Micrococcales</taxon>
        <taxon>Dermacoccaceae</taxon>
        <taxon>Flexivirga</taxon>
    </lineage>
</organism>
<protein>
    <submittedName>
        <fullName evidence="2">Putative transcriptional regulator of viral defense system</fullName>
    </submittedName>
</protein>
<keyword evidence="3" id="KW-1185">Reference proteome</keyword>
<reference evidence="2 3" key="1">
    <citation type="submission" date="2020-08" db="EMBL/GenBank/DDBJ databases">
        <title>Sequencing the genomes of 1000 actinobacteria strains.</title>
        <authorList>
            <person name="Klenk H.-P."/>
        </authorList>
    </citation>
    <scope>NUCLEOTIDE SEQUENCE [LARGE SCALE GENOMIC DNA]</scope>
    <source>
        <strain evidence="2 3">DSM 105369</strain>
    </source>
</reference>
<dbReference type="Pfam" id="PF13338">
    <property type="entry name" value="AbiEi_4"/>
    <property type="match status" value="1"/>
</dbReference>
<feature type="domain" description="AbiEi antitoxin N-terminal" evidence="1">
    <location>
        <begin position="8"/>
        <end position="41"/>
    </location>
</feature>
<evidence type="ECO:0000313" key="3">
    <source>
        <dbReference type="Proteomes" id="UP000559182"/>
    </source>
</evidence>
<dbReference type="Proteomes" id="UP000559182">
    <property type="component" value="Unassembled WGS sequence"/>
</dbReference>
<proteinExistence type="predicted"/>
<dbReference type="EMBL" id="JACHVQ010000001">
    <property type="protein sequence ID" value="MBB2890973.1"/>
    <property type="molecule type" value="Genomic_DNA"/>
</dbReference>
<evidence type="ECO:0000313" key="2">
    <source>
        <dbReference type="EMBL" id="MBB2890973.1"/>
    </source>
</evidence>
<comment type="caution">
    <text evidence="2">The sequence shown here is derived from an EMBL/GenBank/DDBJ whole genome shotgun (WGS) entry which is preliminary data.</text>
</comment>